<accession>A0A0G0K5Q7</accession>
<feature type="transmembrane region" description="Helical" evidence="1">
    <location>
        <begin position="52"/>
        <end position="72"/>
    </location>
</feature>
<evidence type="ECO:0000313" key="2">
    <source>
        <dbReference type="EMBL" id="KKQ35986.1"/>
    </source>
</evidence>
<organism evidence="2 3">
    <name type="scientific">candidate division WS6 bacterium GW2011_GWA2_37_6</name>
    <dbReference type="NCBI Taxonomy" id="1619087"/>
    <lineage>
        <taxon>Bacteria</taxon>
        <taxon>Candidatus Dojkabacteria</taxon>
    </lineage>
</organism>
<gene>
    <name evidence="2" type="ORF">US52_C0012G0011</name>
</gene>
<feature type="transmembrane region" description="Helical" evidence="1">
    <location>
        <begin position="131"/>
        <end position="155"/>
    </location>
</feature>
<comment type="caution">
    <text evidence="2">The sequence shown here is derived from an EMBL/GenBank/DDBJ whole genome shotgun (WGS) entry which is preliminary data.</text>
</comment>
<feature type="transmembrane region" description="Helical" evidence="1">
    <location>
        <begin position="92"/>
        <end position="119"/>
    </location>
</feature>
<keyword evidence="1" id="KW-0472">Membrane</keyword>
<dbReference type="Proteomes" id="UP000034852">
    <property type="component" value="Unassembled WGS sequence"/>
</dbReference>
<evidence type="ECO:0000256" key="1">
    <source>
        <dbReference type="SAM" id="Phobius"/>
    </source>
</evidence>
<dbReference type="EMBL" id="LBTH01000012">
    <property type="protein sequence ID" value="KKQ35986.1"/>
    <property type="molecule type" value="Genomic_DNA"/>
</dbReference>
<sequence>MIIFTRKEKTKPEQFGLGIQTKEKRPLSGFNRKLHNLEMKLEVMPFWKNFSFVFYALSSLIIPGGIIALMLYKFNQIPVEIPLFYNPQISSWVLIDKSIAIILPIIYAIANLVLLNLNYSIFQYDRRLSQVLAFTMNISNILFLIAFAEILSIVLI</sequence>
<keyword evidence="1" id="KW-1133">Transmembrane helix</keyword>
<protein>
    <submittedName>
        <fullName evidence="2">Uncharacterized protein</fullName>
    </submittedName>
</protein>
<reference evidence="2 3" key="1">
    <citation type="journal article" date="2015" name="Nature">
        <title>rRNA introns, odd ribosomes, and small enigmatic genomes across a large radiation of phyla.</title>
        <authorList>
            <person name="Brown C.T."/>
            <person name="Hug L.A."/>
            <person name="Thomas B.C."/>
            <person name="Sharon I."/>
            <person name="Castelle C.J."/>
            <person name="Singh A."/>
            <person name="Wilkins M.J."/>
            <person name="Williams K.H."/>
            <person name="Banfield J.F."/>
        </authorList>
    </citation>
    <scope>NUCLEOTIDE SEQUENCE [LARGE SCALE GENOMIC DNA]</scope>
</reference>
<keyword evidence="1" id="KW-0812">Transmembrane</keyword>
<proteinExistence type="predicted"/>
<name>A0A0G0K5Q7_9BACT</name>
<dbReference type="AlphaFoldDB" id="A0A0G0K5Q7"/>
<evidence type="ECO:0000313" key="3">
    <source>
        <dbReference type="Proteomes" id="UP000034852"/>
    </source>
</evidence>